<reference evidence="2" key="1">
    <citation type="submission" date="2019-11" db="EMBL/GenBank/DDBJ databases">
        <authorList>
            <person name="Liu Y."/>
            <person name="Hou J."/>
            <person name="Li T.-Q."/>
            <person name="Guan C.-H."/>
            <person name="Wu X."/>
            <person name="Wu H.-Z."/>
            <person name="Ling F."/>
            <person name="Zhang R."/>
            <person name="Shi X.-G."/>
            <person name="Ren J.-P."/>
            <person name="Chen E.-F."/>
            <person name="Sun J.-M."/>
        </authorList>
    </citation>
    <scope>NUCLEOTIDE SEQUENCE</scope>
    <source>
        <strain evidence="2">Adult_tree_wgs_1</strain>
        <tissue evidence="2">Leaves</tissue>
    </source>
</reference>
<accession>A0A834LSP3</accession>
<feature type="domain" description="Agenet" evidence="1">
    <location>
        <begin position="374"/>
        <end position="442"/>
    </location>
</feature>
<feature type="domain" description="Agenet" evidence="1">
    <location>
        <begin position="536"/>
        <end position="613"/>
    </location>
</feature>
<dbReference type="Proteomes" id="UP000626092">
    <property type="component" value="Unassembled WGS sequence"/>
</dbReference>
<dbReference type="OrthoDB" id="2020707at2759"/>
<evidence type="ECO:0000259" key="1">
    <source>
        <dbReference type="SMART" id="SM00743"/>
    </source>
</evidence>
<dbReference type="SMART" id="SM00743">
    <property type="entry name" value="Agenet"/>
    <property type="match status" value="7"/>
</dbReference>
<dbReference type="EMBL" id="WJXA01000004">
    <property type="protein sequence ID" value="KAF7146578.1"/>
    <property type="molecule type" value="Genomic_DNA"/>
</dbReference>
<dbReference type="InterPro" id="IPR008395">
    <property type="entry name" value="Agenet-like_dom"/>
</dbReference>
<evidence type="ECO:0000313" key="3">
    <source>
        <dbReference type="Proteomes" id="UP000626092"/>
    </source>
</evidence>
<dbReference type="PANTHER" id="PTHR31917:SF147">
    <property type="entry name" value="AGENET DOMAIN-CONTAINING PROTEIN"/>
    <property type="match status" value="1"/>
</dbReference>
<dbReference type="CDD" id="cd20405">
    <property type="entry name" value="Tudor_Agenet_AtDUF_rpt1_3"/>
    <property type="match status" value="3"/>
</dbReference>
<feature type="domain" description="Agenet" evidence="1">
    <location>
        <begin position="616"/>
        <end position="674"/>
    </location>
</feature>
<sequence>MFRTRSRTGHAIATNSSDDQIISLKLNSNNSETMRQQHFNKGDTVEVLNKSNDEATYCYHAATILGSPAKKRKKKNTLYVEYQTIKVPDADGSPRPLREHVDASWVRPPPWSAAAETGRGFGLCENVDAFDGNGWKVGSVVGILMNSKYLVVFGDKEEQVEFEGCDLRIHRDWNNGFWSPPLEEMTKSSQLEIKPERVKLRIKNGGGASDAKFSKGKMVEVRSDEEGFQGSWYTAVVVDSVANDKFLVQYQTLKTDDETELLKEYLDASYIRPCPPEIPQIGYFEQFQEVDAWYNDGWWVGRIFKVLDDYRYVVHFGCTNDEMTVEHSKLRPHQMWIDGRWIAASVPSSELELKSERREVKIRKINYCETMPEAIFSNGTLVEIKSDEEGYQGSWYTAVIVSSMGKDEYLVEYQTLITEDETELIKEKADALYMRPCPPVIQRLDRFKLLEKVDGWYNDGWWVGLISRVLDGITYAVYFWTSNEELQFNHFDLRPHQEWIGGKFVADFLKNSSELPLKPKPGKLKRCDGLMSLETNYFTKGMKVEVRSDEEGYSNSWYPAIIIASKGTGKYLVEYLTLKSYREVELLKSDREVELLKEVADAQCIRPCPPVIQRSDPFEPFEDVDAWYNNAWWVGGVCHVIQNKGSVYAVYIRSTDEVLEFQHSDLRAHRNWVDGKWVIPCQVWYLLWK</sequence>
<dbReference type="AlphaFoldDB" id="A0A834LSP3"/>
<dbReference type="Gene3D" id="2.30.30.140">
    <property type="match status" value="3"/>
</dbReference>
<comment type="caution">
    <text evidence="2">The sequence shown here is derived from an EMBL/GenBank/DDBJ whole genome shotgun (WGS) entry which is preliminary data.</text>
</comment>
<dbReference type="Pfam" id="PF05641">
    <property type="entry name" value="Agenet"/>
    <property type="match status" value="4"/>
</dbReference>
<proteinExistence type="predicted"/>
<dbReference type="CDD" id="cd20406">
    <property type="entry name" value="Tudor_Agenet_AtDUF_rpt2_4"/>
    <property type="match status" value="4"/>
</dbReference>
<gene>
    <name evidence="2" type="ORF">RHSIM_Rhsim04G0242700</name>
</gene>
<evidence type="ECO:0000313" key="2">
    <source>
        <dbReference type="EMBL" id="KAF7146578.1"/>
    </source>
</evidence>
<keyword evidence="3" id="KW-1185">Reference proteome</keyword>
<feature type="domain" description="Agenet" evidence="1">
    <location>
        <begin position="445"/>
        <end position="501"/>
    </location>
</feature>
<feature type="domain" description="Agenet" evidence="1">
    <location>
        <begin position="211"/>
        <end position="279"/>
    </location>
</feature>
<dbReference type="InterPro" id="IPR014002">
    <property type="entry name" value="Agenet_dom_plant"/>
</dbReference>
<protein>
    <recommendedName>
        <fullName evidence="1">Agenet domain-containing protein</fullName>
    </recommendedName>
</protein>
<dbReference type="PANTHER" id="PTHR31917">
    <property type="entry name" value="AGENET DOMAIN-CONTAINING PROTEIN-RELATED"/>
    <property type="match status" value="1"/>
</dbReference>
<organism evidence="2 3">
    <name type="scientific">Rhododendron simsii</name>
    <name type="common">Sims's rhododendron</name>
    <dbReference type="NCBI Taxonomy" id="118357"/>
    <lineage>
        <taxon>Eukaryota</taxon>
        <taxon>Viridiplantae</taxon>
        <taxon>Streptophyta</taxon>
        <taxon>Embryophyta</taxon>
        <taxon>Tracheophyta</taxon>
        <taxon>Spermatophyta</taxon>
        <taxon>Magnoliopsida</taxon>
        <taxon>eudicotyledons</taxon>
        <taxon>Gunneridae</taxon>
        <taxon>Pentapetalae</taxon>
        <taxon>asterids</taxon>
        <taxon>Ericales</taxon>
        <taxon>Ericaceae</taxon>
        <taxon>Ericoideae</taxon>
        <taxon>Rhodoreae</taxon>
        <taxon>Rhododendron</taxon>
    </lineage>
</organism>
<feature type="domain" description="Agenet" evidence="1">
    <location>
        <begin position="282"/>
        <end position="338"/>
    </location>
</feature>
<name>A0A834LSP3_RHOSS</name>
<feature type="domain" description="Agenet" evidence="1">
    <location>
        <begin position="119"/>
        <end position="175"/>
    </location>
</feature>